<name>A0A2S6IVS8_9ACTN</name>
<reference evidence="2 3" key="1">
    <citation type="submission" date="2018-02" db="EMBL/GenBank/DDBJ databases">
        <title>Genomic Encyclopedia of Archaeal and Bacterial Type Strains, Phase II (KMG-II): from individual species to whole genera.</title>
        <authorList>
            <person name="Goeker M."/>
        </authorList>
    </citation>
    <scope>NUCLEOTIDE SEQUENCE [LARGE SCALE GENOMIC DNA]</scope>
    <source>
        <strain evidence="2 3">DSM 22857</strain>
    </source>
</reference>
<evidence type="ECO:0000256" key="1">
    <source>
        <dbReference type="SAM" id="MobiDB-lite"/>
    </source>
</evidence>
<dbReference type="Proteomes" id="UP000239485">
    <property type="component" value="Unassembled WGS sequence"/>
</dbReference>
<organism evidence="2 3">
    <name type="scientific">Kineococcus xinjiangensis</name>
    <dbReference type="NCBI Taxonomy" id="512762"/>
    <lineage>
        <taxon>Bacteria</taxon>
        <taxon>Bacillati</taxon>
        <taxon>Actinomycetota</taxon>
        <taxon>Actinomycetes</taxon>
        <taxon>Kineosporiales</taxon>
        <taxon>Kineosporiaceae</taxon>
        <taxon>Kineococcus</taxon>
    </lineage>
</organism>
<proteinExistence type="predicted"/>
<comment type="caution">
    <text evidence="2">The sequence shown here is derived from an EMBL/GenBank/DDBJ whole genome shotgun (WGS) entry which is preliminary data.</text>
</comment>
<feature type="region of interest" description="Disordered" evidence="1">
    <location>
        <begin position="1"/>
        <end position="20"/>
    </location>
</feature>
<feature type="region of interest" description="Disordered" evidence="1">
    <location>
        <begin position="169"/>
        <end position="191"/>
    </location>
</feature>
<accession>A0A2S6IVS8</accession>
<sequence length="191" mass="21044">MAITDQDGTTVTWRGPARGEGWTVEPDRTEELYWYPAPAGEQLNTWDRTLRDEIFGGGYHEELGVRLGPDGQLSYARSIGNFGSLIWAQGPELTWLDLDPCSQWPSSPLSEEPHTRAVCRVLTVDGHPVVAAEHRPDLTVHPDGTLHLPETTVFTVRPDGVAVRIEQRSGMGEPTRSSEDLARAALTLPPP</sequence>
<evidence type="ECO:0000313" key="3">
    <source>
        <dbReference type="Proteomes" id="UP000239485"/>
    </source>
</evidence>
<dbReference type="AlphaFoldDB" id="A0A2S6IVS8"/>
<dbReference type="EMBL" id="PTJD01000001">
    <property type="protein sequence ID" value="PPK98340.1"/>
    <property type="molecule type" value="Genomic_DNA"/>
</dbReference>
<evidence type="ECO:0000313" key="2">
    <source>
        <dbReference type="EMBL" id="PPK98340.1"/>
    </source>
</evidence>
<gene>
    <name evidence="2" type="ORF">CLV92_10135</name>
</gene>
<feature type="compositionally biased region" description="Polar residues" evidence="1">
    <location>
        <begin position="1"/>
        <end position="12"/>
    </location>
</feature>
<keyword evidence="3" id="KW-1185">Reference proteome</keyword>
<protein>
    <submittedName>
        <fullName evidence="2">Uncharacterized protein</fullName>
    </submittedName>
</protein>